<reference evidence="9 10" key="1">
    <citation type="submission" date="2020-12" db="EMBL/GenBank/DDBJ databases">
        <title>Identification and biosynthesis of polyene macrolides produced by Streptomyces alfalfae Men-myco-93-63.</title>
        <authorList>
            <person name="Liu D."/>
            <person name="Li Y."/>
            <person name="Liu L."/>
            <person name="Han X."/>
            <person name="Shen F."/>
        </authorList>
    </citation>
    <scope>NUCLEOTIDE SEQUENCE [LARGE SCALE GENOMIC DNA]</scope>
    <source>
        <strain evidence="9 10">Men-myco-93-63</strain>
    </source>
</reference>
<evidence type="ECO:0000256" key="4">
    <source>
        <dbReference type="ARBA" id="ARBA00022692"/>
    </source>
</evidence>
<gene>
    <name evidence="9" type="ORF">I8755_04585</name>
</gene>
<sequence length="419" mass="42546">MSIRILPPPGAPRVLAAAQLSNSVGDGAFYASSALYFTRVIGLSPAQIGLGLTLAWAVGSVAGAPLGALADRSGPRGASVLLAVATGAAVGSFLFVRSFALFVAAAVLYAVAQCGLAAARQALLAGLVPPSARTAVLAHLQATLNAGLAVGAAVGGLALRYDTADAYRAVFVVDAVSFLLCAAVLLRLPAAARRRSAPHEPRLAVLRDRPYAVVTLLNAVLLLRMPLLSLAVPLWIVERTEAPGWLASALFLLNTLAVMTFQVRMARGVTGPATASRAVRRSGFVMAASCLVFALSAAAGLPPWGTVTVLVLGALLHVAGEMRQSAGAWQIGFALAPAAHVGQYQGFFGTGVPLARALGPLLLTWLLVVWGAPGWPVLGALFLGASLAMAPAVRWAERTARARPGAGAGAVTAAGAVAG</sequence>
<dbReference type="Gene3D" id="1.20.1250.20">
    <property type="entry name" value="MFS general substrate transporter like domains"/>
    <property type="match status" value="1"/>
</dbReference>
<keyword evidence="4 7" id="KW-0812">Transmembrane</keyword>
<dbReference type="GO" id="GO:0022857">
    <property type="term" value="F:transmembrane transporter activity"/>
    <property type="evidence" value="ECO:0007669"/>
    <property type="project" value="InterPro"/>
</dbReference>
<keyword evidence="6 7" id="KW-0472">Membrane</keyword>
<dbReference type="Pfam" id="PF07690">
    <property type="entry name" value="MFS_1"/>
    <property type="match status" value="1"/>
</dbReference>
<evidence type="ECO:0000256" key="7">
    <source>
        <dbReference type="SAM" id="Phobius"/>
    </source>
</evidence>
<evidence type="ECO:0000256" key="3">
    <source>
        <dbReference type="ARBA" id="ARBA00022475"/>
    </source>
</evidence>
<feature type="transmembrane region" description="Helical" evidence="7">
    <location>
        <begin position="77"/>
        <end position="96"/>
    </location>
</feature>
<accession>A0A7T4PCK0</accession>
<dbReference type="RefSeq" id="WP_198501828.1">
    <property type="nucleotide sequence ID" value="NZ_CP065959.1"/>
</dbReference>
<keyword evidence="3" id="KW-1003">Cell membrane</keyword>
<feature type="transmembrane region" description="Helical" evidence="7">
    <location>
        <begin position="48"/>
        <end position="70"/>
    </location>
</feature>
<proteinExistence type="predicted"/>
<feature type="transmembrane region" description="Helical" evidence="7">
    <location>
        <begin position="135"/>
        <end position="157"/>
    </location>
</feature>
<feature type="transmembrane region" description="Helical" evidence="7">
    <location>
        <begin position="242"/>
        <end position="263"/>
    </location>
</feature>
<evidence type="ECO:0000313" key="9">
    <source>
        <dbReference type="EMBL" id="QQC87761.1"/>
    </source>
</evidence>
<dbReference type="PANTHER" id="PTHR23517">
    <property type="entry name" value="RESISTANCE PROTEIN MDTM, PUTATIVE-RELATED-RELATED"/>
    <property type="match status" value="1"/>
</dbReference>
<dbReference type="GO" id="GO:0005886">
    <property type="term" value="C:plasma membrane"/>
    <property type="evidence" value="ECO:0007669"/>
    <property type="project" value="UniProtKB-SubCell"/>
</dbReference>
<evidence type="ECO:0000256" key="2">
    <source>
        <dbReference type="ARBA" id="ARBA00022448"/>
    </source>
</evidence>
<feature type="transmembrane region" description="Helical" evidence="7">
    <location>
        <begin position="325"/>
        <end position="342"/>
    </location>
</feature>
<dbReference type="AlphaFoldDB" id="A0A7T4PCK0"/>
<keyword evidence="5 7" id="KW-1133">Transmembrane helix</keyword>
<dbReference type="PANTHER" id="PTHR23517:SF2">
    <property type="entry name" value="MULTIDRUG RESISTANCE PROTEIN MDTH"/>
    <property type="match status" value="1"/>
</dbReference>
<evidence type="ECO:0000256" key="6">
    <source>
        <dbReference type="ARBA" id="ARBA00023136"/>
    </source>
</evidence>
<feature type="transmembrane region" description="Helical" evidence="7">
    <location>
        <begin position="102"/>
        <end position="123"/>
    </location>
</feature>
<protein>
    <submittedName>
        <fullName evidence="9">MFS transporter</fullName>
    </submittedName>
</protein>
<dbReference type="InterPro" id="IPR011701">
    <property type="entry name" value="MFS"/>
</dbReference>
<feature type="transmembrane region" description="Helical" evidence="7">
    <location>
        <begin position="211"/>
        <end position="236"/>
    </location>
</feature>
<dbReference type="InterPro" id="IPR050171">
    <property type="entry name" value="MFS_Transporters"/>
</dbReference>
<dbReference type="EMBL" id="CP065959">
    <property type="protein sequence ID" value="QQC87761.1"/>
    <property type="molecule type" value="Genomic_DNA"/>
</dbReference>
<evidence type="ECO:0000256" key="1">
    <source>
        <dbReference type="ARBA" id="ARBA00004651"/>
    </source>
</evidence>
<dbReference type="InterPro" id="IPR036259">
    <property type="entry name" value="MFS_trans_sf"/>
</dbReference>
<evidence type="ECO:0000256" key="5">
    <source>
        <dbReference type="ARBA" id="ARBA00022989"/>
    </source>
</evidence>
<name>A0A7T4PCK0_9ACTN</name>
<feature type="transmembrane region" description="Helical" evidence="7">
    <location>
        <begin position="169"/>
        <end position="190"/>
    </location>
</feature>
<dbReference type="PROSITE" id="PS50850">
    <property type="entry name" value="MFS"/>
    <property type="match status" value="1"/>
</dbReference>
<feature type="domain" description="Major facilitator superfamily (MFS) profile" evidence="8">
    <location>
        <begin position="1"/>
        <end position="403"/>
    </location>
</feature>
<evidence type="ECO:0000259" key="8">
    <source>
        <dbReference type="PROSITE" id="PS50850"/>
    </source>
</evidence>
<organism evidence="9 10">
    <name type="scientific">Streptomyces alfalfae</name>
    <dbReference type="NCBI Taxonomy" id="1642299"/>
    <lineage>
        <taxon>Bacteria</taxon>
        <taxon>Bacillati</taxon>
        <taxon>Actinomycetota</taxon>
        <taxon>Actinomycetes</taxon>
        <taxon>Kitasatosporales</taxon>
        <taxon>Streptomycetaceae</taxon>
        <taxon>Streptomyces</taxon>
    </lineage>
</organism>
<dbReference type="InterPro" id="IPR020846">
    <property type="entry name" value="MFS_dom"/>
</dbReference>
<dbReference type="SUPFAM" id="SSF103473">
    <property type="entry name" value="MFS general substrate transporter"/>
    <property type="match status" value="1"/>
</dbReference>
<keyword evidence="2" id="KW-0813">Transport</keyword>
<comment type="subcellular location">
    <subcellularLocation>
        <location evidence="1">Cell membrane</location>
        <topology evidence="1">Multi-pass membrane protein</topology>
    </subcellularLocation>
</comment>
<feature type="transmembrane region" description="Helical" evidence="7">
    <location>
        <begin position="284"/>
        <end position="305"/>
    </location>
</feature>
<dbReference type="Proteomes" id="UP000596130">
    <property type="component" value="Chromosome"/>
</dbReference>
<evidence type="ECO:0000313" key="10">
    <source>
        <dbReference type="Proteomes" id="UP000596130"/>
    </source>
</evidence>